<accession>A0ABW5QTR4</accession>
<feature type="region of interest" description="Disordered" evidence="1">
    <location>
        <begin position="26"/>
        <end position="132"/>
    </location>
</feature>
<keyword evidence="3" id="KW-1185">Reference proteome</keyword>
<reference evidence="3" key="1">
    <citation type="journal article" date="2019" name="Int. J. Syst. Evol. Microbiol.">
        <title>The Global Catalogue of Microorganisms (GCM) 10K type strain sequencing project: providing services to taxonomists for standard genome sequencing and annotation.</title>
        <authorList>
            <consortium name="The Broad Institute Genomics Platform"/>
            <consortium name="The Broad Institute Genome Sequencing Center for Infectious Disease"/>
            <person name="Wu L."/>
            <person name="Ma J."/>
        </authorList>
    </citation>
    <scope>NUCLEOTIDE SEQUENCE [LARGE SCALE GENOMIC DNA]</scope>
    <source>
        <strain evidence="3">TISTR 1827</strain>
    </source>
</reference>
<evidence type="ECO:0000313" key="2">
    <source>
        <dbReference type="EMBL" id="MFD2659523.1"/>
    </source>
</evidence>
<feature type="compositionally biased region" description="Acidic residues" evidence="1">
    <location>
        <begin position="78"/>
        <end position="94"/>
    </location>
</feature>
<organism evidence="2 3">
    <name type="scientific">Paenibacillus thailandensis</name>
    <dbReference type="NCBI Taxonomy" id="393250"/>
    <lineage>
        <taxon>Bacteria</taxon>
        <taxon>Bacillati</taxon>
        <taxon>Bacillota</taxon>
        <taxon>Bacilli</taxon>
        <taxon>Bacillales</taxon>
        <taxon>Paenibacillaceae</taxon>
        <taxon>Paenibacillus</taxon>
    </lineage>
</organism>
<name>A0ABW5QTR4_9BACL</name>
<gene>
    <name evidence="2" type="ORF">ACFSW5_04500</name>
</gene>
<feature type="compositionally biased region" description="Low complexity" evidence="1">
    <location>
        <begin position="37"/>
        <end position="47"/>
    </location>
</feature>
<feature type="compositionally biased region" description="Basic and acidic residues" evidence="1">
    <location>
        <begin position="109"/>
        <end position="132"/>
    </location>
</feature>
<dbReference type="RefSeq" id="WP_379270302.1">
    <property type="nucleotide sequence ID" value="NZ_JBHUGT010000013.1"/>
</dbReference>
<sequence>MKHYEVGSAYEADEARLAALIEGGFLLRPPESEEANSPAGEEGTTTPPSEPEKAGDDQALDPNTSDIVQQPDLIAASDTDDMDGSNAGDLEEEDGFPKHVGGGYYELSNGEKIRGKEKAEEAQAELDKGDDE</sequence>
<dbReference type="EMBL" id="JBHUMY010000005">
    <property type="protein sequence ID" value="MFD2659523.1"/>
    <property type="molecule type" value="Genomic_DNA"/>
</dbReference>
<dbReference type="Proteomes" id="UP001597493">
    <property type="component" value="Unassembled WGS sequence"/>
</dbReference>
<evidence type="ECO:0000313" key="3">
    <source>
        <dbReference type="Proteomes" id="UP001597493"/>
    </source>
</evidence>
<proteinExistence type="predicted"/>
<comment type="caution">
    <text evidence="2">The sequence shown here is derived from an EMBL/GenBank/DDBJ whole genome shotgun (WGS) entry which is preliminary data.</text>
</comment>
<evidence type="ECO:0000256" key="1">
    <source>
        <dbReference type="SAM" id="MobiDB-lite"/>
    </source>
</evidence>
<protein>
    <submittedName>
        <fullName evidence="2">Uncharacterized protein</fullName>
    </submittedName>
</protein>